<dbReference type="PROSITE" id="PS00356">
    <property type="entry name" value="HTH_LACI_1"/>
    <property type="match status" value="1"/>
</dbReference>
<dbReference type="Pfam" id="PF00356">
    <property type="entry name" value="LacI"/>
    <property type="match status" value="1"/>
</dbReference>
<dbReference type="NCBIfam" id="TIGR02405">
    <property type="entry name" value="trehalos_R_Ecol"/>
    <property type="match status" value="1"/>
</dbReference>
<evidence type="ECO:0000259" key="4">
    <source>
        <dbReference type="PROSITE" id="PS50932"/>
    </source>
</evidence>
<evidence type="ECO:0000256" key="2">
    <source>
        <dbReference type="ARBA" id="ARBA00023125"/>
    </source>
</evidence>
<keyword evidence="1" id="KW-0805">Transcription regulation</keyword>
<evidence type="ECO:0000313" key="6">
    <source>
        <dbReference type="EMBL" id="CRG51602.1"/>
    </source>
</evidence>
<keyword evidence="7" id="KW-1185">Reference proteome</keyword>
<dbReference type="Gene3D" id="1.10.260.40">
    <property type="entry name" value="lambda repressor-like DNA-binding domains"/>
    <property type="match status" value="1"/>
</dbReference>
<accession>A0ABP1ZFC8</accession>
<dbReference type="CDD" id="cd01392">
    <property type="entry name" value="HTH_LacI"/>
    <property type="match status" value="1"/>
</dbReference>
<dbReference type="SMART" id="SM00354">
    <property type="entry name" value="HTH_LACI"/>
    <property type="match status" value="1"/>
</dbReference>
<comment type="caution">
    <text evidence="6">The sequence shown here is derived from an EMBL/GenBank/DDBJ whole genome shotgun (WGS) entry which is preliminary data.</text>
</comment>
<feature type="domain" description="HTH cro/C1-type" evidence="5">
    <location>
        <begin position="2"/>
        <end position="35"/>
    </location>
</feature>
<dbReference type="PRINTS" id="PR00036">
    <property type="entry name" value="HTHLACI"/>
</dbReference>
<dbReference type="InterPro" id="IPR000843">
    <property type="entry name" value="HTH_LacI"/>
</dbReference>
<gene>
    <name evidence="6" type="primary">treR</name>
    <name evidence="6" type="ORF">ERS008478_03242</name>
</gene>
<dbReference type="PROSITE" id="PS50943">
    <property type="entry name" value="HTH_CROC1"/>
    <property type="match status" value="1"/>
</dbReference>
<evidence type="ECO:0000256" key="3">
    <source>
        <dbReference type="ARBA" id="ARBA00023163"/>
    </source>
</evidence>
<evidence type="ECO:0000256" key="1">
    <source>
        <dbReference type="ARBA" id="ARBA00023015"/>
    </source>
</evidence>
<dbReference type="Pfam" id="PF00532">
    <property type="entry name" value="Peripla_BP_1"/>
    <property type="match status" value="1"/>
</dbReference>
<dbReference type="EMBL" id="CVMG01000027">
    <property type="protein sequence ID" value="CRG51602.1"/>
    <property type="molecule type" value="Genomic_DNA"/>
</dbReference>
<dbReference type="SUPFAM" id="SSF47413">
    <property type="entry name" value="lambda repressor-like DNA-binding domains"/>
    <property type="match status" value="1"/>
</dbReference>
<dbReference type="Gene3D" id="3.40.50.2300">
    <property type="match status" value="2"/>
</dbReference>
<sequence>MQNRLTIKDIARMSGVGKSTVSRVLNNEGSVSPQTRERVEAVIRQHGFTPSKSARAMRGQSDKVVGIIVSRLDSPSENQAVRTMLPLFYQQGYDPILMESQFDTTLVSEHLHILQQRHVDGVILFGFSGLTAEMLAPWQEKMVVLARAYRGFSSVCYDDEGAIYLLMDKLRQAGHRHISYIGVQSSDATTGMRRYQAYLDYSQQHGLTPMVALGELSYQSGFQLAPQVITPQTSALVCASDTIAMGVSKYLQQQEREREREQPPIQVCGIGNTPLLHFLFPDTLTIELGYGRAGVKAAQQLLDQLSNSQPIQQIIIPGQLV</sequence>
<dbReference type="PANTHER" id="PTHR30146:SF146">
    <property type="entry name" value="HTH-TYPE TRANSCRIPTIONAL REGULATOR TRER"/>
    <property type="match status" value="1"/>
</dbReference>
<keyword evidence="3" id="KW-0804">Transcription</keyword>
<dbReference type="Proteomes" id="UP000047420">
    <property type="component" value="Unassembled WGS sequence"/>
</dbReference>
<feature type="domain" description="HTH lacI-type" evidence="4">
    <location>
        <begin position="5"/>
        <end position="59"/>
    </location>
</feature>
<organism evidence="6 7">
    <name type="scientific">Yersinia wautersii</name>
    <dbReference type="NCBI Taxonomy" id="1341643"/>
    <lineage>
        <taxon>Bacteria</taxon>
        <taxon>Pseudomonadati</taxon>
        <taxon>Pseudomonadota</taxon>
        <taxon>Gammaproteobacteria</taxon>
        <taxon>Enterobacterales</taxon>
        <taxon>Yersiniaceae</taxon>
        <taxon>Yersinia</taxon>
    </lineage>
</organism>
<keyword evidence="2" id="KW-0238">DNA-binding</keyword>
<dbReference type="SUPFAM" id="SSF53822">
    <property type="entry name" value="Periplasmic binding protein-like I"/>
    <property type="match status" value="1"/>
</dbReference>
<protein>
    <submittedName>
        <fullName evidence="6">Trehalose repressor</fullName>
    </submittedName>
</protein>
<dbReference type="PANTHER" id="PTHR30146">
    <property type="entry name" value="LACI-RELATED TRANSCRIPTIONAL REPRESSOR"/>
    <property type="match status" value="1"/>
</dbReference>
<name>A0ABP1ZFC8_9GAMM</name>
<proteinExistence type="predicted"/>
<dbReference type="InterPro" id="IPR001761">
    <property type="entry name" value="Peripla_BP/Lac1_sug-bd_dom"/>
</dbReference>
<evidence type="ECO:0000259" key="5">
    <source>
        <dbReference type="PROSITE" id="PS50943"/>
    </source>
</evidence>
<reference evidence="6 7" key="1">
    <citation type="submission" date="2015-03" db="EMBL/GenBank/DDBJ databases">
        <authorList>
            <consortium name="Pathogen Informatics"/>
            <person name="Murphy D."/>
        </authorList>
    </citation>
    <scope>NUCLEOTIDE SEQUENCE [LARGE SCALE GENOMIC DNA]</scope>
    <source>
        <strain evidence="6 7">WP-931201</strain>
    </source>
</reference>
<dbReference type="InterPro" id="IPR001387">
    <property type="entry name" value="Cro/C1-type_HTH"/>
</dbReference>
<evidence type="ECO:0000313" key="7">
    <source>
        <dbReference type="Proteomes" id="UP000047420"/>
    </source>
</evidence>
<dbReference type="CDD" id="cd01542">
    <property type="entry name" value="PBP1_TreR-like"/>
    <property type="match status" value="1"/>
</dbReference>
<dbReference type="PROSITE" id="PS50932">
    <property type="entry name" value="HTH_LACI_2"/>
    <property type="match status" value="1"/>
</dbReference>
<dbReference type="InterPro" id="IPR012771">
    <property type="entry name" value="Trehalos_R_gpbac"/>
</dbReference>
<dbReference type="InterPro" id="IPR010982">
    <property type="entry name" value="Lambda_DNA-bd_dom_sf"/>
</dbReference>
<dbReference type="InterPro" id="IPR028082">
    <property type="entry name" value="Peripla_BP_I"/>
</dbReference>
<dbReference type="RefSeq" id="WP_054877603.1">
    <property type="nucleotide sequence ID" value="NZ_CVMG01000027.1"/>
</dbReference>